<evidence type="ECO:0000256" key="3">
    <source>
        <dbReference type="ARBA" id="ARBA00023027"/>
    </source>
</evidence>
<dbReference type="Pfam" id="PF01408">
    <property type="entry name" value="GFO_IDH_MocA"/>
    <property type="match status" value="1"/>
</dbReference>
<evidence type="ECO:0000259" key="4">
    <source>
        <dbReference type="Pfam" id="PF01408"/>
    </source>
</evidence>
<dbReference type="Gene3D" id="3.40.50.720">
    <property type="entry name" value="NAD(P)-binding Rossmann-like Domain"/>
    <property type="match status" value="1"/>
</dbReference>
<evidence type="ECO:0000313" key="6">
    <source>
        <dbReference type="EMBL" id="SDG59523.1"/>
    </source>
</evidence>
<sequence length="331" mass="34858">MAAQTIGIGVLGAAGIVERAIVEPARELDGVSVVAIGARDPDRAREAADRLGVAQSGDYEAVIENPDVDLIYIPLPSTVQAHWAVRALQAGKHVLCEKPLSANGTTAGEIAEAADAADRRAFVGFHYRLHSFTQRLSEVLASGVLGEVTRVEFDYSIPHFVVKPGNIRLDADLGGGSFMDVGCYAVDLMRVAWGEPTVISADAVLSTDDPRVDLQTDAVFELPGGVPATVRSSFIGDDQGSMSLRVTGAAASLEATSVIVPQWGATLRVTAGSELVIEEKAVDGENSYARQLEHVVAALRDGSPSELDAELGVGTMQVIDDVYRAAGLQPR</sequence>
<dbReference type="Gene3D" id="3.30.360.10">
    <property type="entry name" value="Dihydrodipicolinate Reductase, domain 2"/>
    <property type="match status" value="1"/>
</dbReference>
<name>A0A1G7VIG5_9MICO</name>
<dbReference type="AlphaFoldDB" id="A0A1G7VIG5"/>
<accession>A0A1G7VIG5</accession>
<dbReference type="STRING" id="370764.SAMN04489810_0725"/>
<reference evidence="6 7" key="1">
    <citation type="submission" date="2016-10" db="EMBL/GenBank/DDBJ databases">
        <authorList>
            <person name="de Groot N.N."/>
        </authorList>
    </citation>
    <scope>NUCLEOTIDE SEQUENCE [LARGE SCALE GENOMIC DNA]</scope>
    <source>
        <strain evidence="6 7">DSM 23142</strain>
    </source>
</reference>
<dbReference type="PANTHER" id="PTHR22604:SF105">
    <property type="entry name" value="TRANS-1,2-DIHYDROBENZENE-1,2-DIOL DEHYDROGENASE"/>
    <property type="match status" value="1"/>
</dbReference>
<feature type="domain" description="Gfo/Idh/MocA-like oxidoreductase N-terminal" evidence="4">
    <location>
        <begin position="7"/>
        <end position="125"/>
    </location>
</feature>
<comment type="similarity">
    <text evidence="1">Belongs to the Gfo/Idh/MocA family.</text>
</comment>
<evidence type="ECO:0000313" key="7">
    <source>
        <dbReference type="Proteomes" id="UP000199009"/>
    </source>
</evidence>
<gene>
    <name evidence="6" type="ORF">SAMN04489810_0725</name>
</gene>
<dbReference type="SUPFAM" id="SSF51735">
    <property type="entry name" value="NAD(P)-binding Rossmann-fold domains"/>
    <property type="match status" value="1"/>
</dbReference>
<dbReference type="GO" id="GO:0000166">
    <property type="term" value="F:nucleotide binding"/>
    <property type="evidence" value="ECO:0007669"/>
    <property type="project" value="InterPro"/>
</dbReference>
<dbReference type="EMBL" id="LT629692">
    <property type="protein sequence ID" value="SDG59523.1"/>
    <property type="molecule type" value="Genomic_DNA"/>
</dbReference>
<dbReference type="InterPro" id="IPR000683">
    <property type="entry name" value="Gfo/Idh/MocA-like_OxRdtase_N"/>
</dbReference>
<dbReference type="PANTHER" id="PTHR22604">
    <property type="entry name" value="OXIDOREDUCTASES"/>
    <property type="match status" value="1"/>
</dbReference>
<dbReference type="OrthoDB" id="9815825at2"/>
<organism evidence="6 7">
    <name type="scientific">Microbacterium pygmaeum</name>
    <dbReference type="NCBI Taxonomy" id="370764"/>
    <lineage>
        <taxon>Bacteria</taxon>
        <taxon>Bacillati</taxon>
        <taxon>Actinomycetota</taxon>
        <taxon>Actinomycetes</taxon>
        <taxon>Micrococcales</taxon>
        <taxon>Microbacteriaceae</taxon>
        <taxon>Microbacterium</taxon>
    </lineage>
</organism>
<keyword evidence="3" id="KW-0520">NAD</keyword>
<feature type="domain" description="GFO/IDH/MocA-like oxidoreductase" evidence="5">
    <location>
        <begin position="134"/>
        <end position="253"/>
    </location>
</feature>
<dbReference type="InterPro" id="IPR050984">
    <property type="entry name" value="Gfo/Idh/MocA_domain"/>
</dbReference>
<evidence type="ECO:0000256" key="1">
    <source>
        <dbReference type="ARBA" id="ARBA00010928"/>
    </source>
</evidence>
<protein>
    <submittedName>
        <fullName evidence="6">Predicted dehydrogenase</fullName>
    </submittedName>
</protein>
<proteinExistence type="inferred from homology"/>
<dbReference type="InterPro" id="IPR036291">
    <property type="entry name" value="NAD(P)-bd_dom_sf"/>
</dbReference>
<evidence type="ECO:0000259" key="5">
    <source>
        <dbReference type="Pfam" id="PF22725"/>
    </source>
</evidence>
<keyword evidence="2" id="KW-0560">Oxidoreductase</keyword>
<dbReference type="GO" id="GO:0016491">
    <property type="term" value="F:oxidoreductase activity"/>
    <property type="evidence" value="ECO:0007669"/>
    <property type="project" value="UniProtKB-KW"/>
</dbReference>
<dbReference type="SUPFAM" id="SSF55347">
    <property type="entry name" value="Glyceraldehyde-3-phosphate dehydrogenase-like, C-terminal domain"/>
    <property type="match status" value="1"/>
</dbReference>
<evidence type="ECO:0000256" key="2">
    <source>
        <dbReference type="ARBA" id="ARBA00023002"/>
    </source>
</evidence>
<dbReference type="RefSeq" id="WP_091486465.1">
    <property type="nucleotide sequence ID" value="NZ_LT629692.1"/>
</dbReference>
<dbReference type="Proteomes" id="UP000199009">
    <property type="component" value="Chromosome I"/>
</dbReference>
<keyword evidence="7" id="KW-1185">Reference proteome</keyword>
<dbReference type="Pfam" id="PF22725">
    <property type="entry name" value="GFO_IDH_MocA_C3"/>
    <property type="match status" value="1"/>
</dbReference>
<dbReference type="InterPro" id="IPR055170">
    <property type="entry name" value="GFO_IDH_MocA-like_dom"/>
</dbReference>